<dbReference type="Proteomes" id="UP000829756">
    <property type="component" value="Chromosome"/>
</dbReference>
<evidence type="ECO:0000313" key="3">
    <source>
        <dbReference type="Proteomes" id="UP000829756"/>
    </source>
</evidence>
<keyword evidence="1" id="KW-1133">Transmembrane helix</keyword>
<protein>
    <submittedName>
        <fullName evidence="2">Uncharacterized protein</fullName>
    </submittedName>
</protein>
<keyword evidence="1" id="KW-0812">Transmembrane</keyword>
<dbReference type="KEGG" id="usu:LVJ78_03345"/>
<dbReference type="AlphaFoldDB" id="A0AAE9GU73"/>
<name>A0AAE9GU73_9NEIS</name>
<gene>
    <name evidence="2" type="ORF">LVJ78_03345</name>
</gene>
<reference evidence="2" key="2">
    <citation type="journal article" date="2022" name="Res Sq">
        <title>Evolution of multicellular longitudinally dividing oral cavity symbionts (Neisseriaceae).</title>
        <authorList>
            <person name="Nyongesa S."/>
            <person name="Weber P."/>
            <person name="Bernet E."/>
            <person name="Pullido F."/>
            <person name="Nieckarz M."/>
            <person name="Delaby M."/>
            <person name="Nieves C."/>
            <person name="Viehboeck T."/>
            <person name="Krause N."/>
            <person name="Rivera-Millot A."/>
            <person name="Nakamura A."/>
            <person name="Vischer N."/>
            <person name="VanNieuwenhze M."/>
            <person name="Brun Y."/>
            <person name="Cava F."/>
            <person name="Bulgheresi S."/>
            <person name="Veyrier F."/>
        </authorList>
    </citation>
    <scope>NUCLEOTIDE SEQUENCE</scope>
    <source>
        <strain evidence="2">1258/02</strain>
    </source>
</reference>
<sequence>MMFPFRWGGENIILPIFQTACCFASIMLYSIILSGFIFQTAYCVRPSETFILYYMHSILLTGLLQRLLLALAALALIGGVYFWAVGA</sequence>
<proteinExistence type="predicted"/>
<dbReference type="RefSeq" id="WP_244802597.1">
    <property type="nucleotide sequence ID" value="NZ_CP091507.1"/>
</dbReference>
<evidence type="ECO:0000256" key="1">
    <source>
        <dbReference type="SAM" id="Phobius"/>
    </source>
</evidence>
<organism evidence="2 3">
    <name type="scientific">Uruburuella suis</name>
    <dbReference type="NCBI Taxonomy" id="252130"/>
    <lineage>
        <taxon>Bacteria</taxon>
        <taxon>Pseudomonadati</taxon>
        <taxon>Pseudomonadota</taxon>
        <taxon>Betaproteobacteria</taxon>
        <taxon>Neisseriales</taxon>
        <taxon>Neisseriaceae</taxon>
        <taxon>Uruburuella</taxon>
    </lineage>
</organism>
<evidence type="ECO:0000313" key="2">
    <source>
        <dbReference type="EMBL" id="UOO80060.1"/>
    </source>
</evidence>
<keyword evidence="1" id="KW-0472">Membrane</keyword>
<feature type="transmembrane region" description="Helical" evidence="1">
    <location>
        <begin position="58"/>
        <end position="84"/>
    </location>
</feature>
<reference evidence="2" key="1">
    <citation type="submission" date="2021-12" db="EMBL/GenBank/DDBJ databases">
        <authorList>
            <person name="Veyrier F.J."/>
        </authorList>
    </citation>
    <scope>NUCLEOTIDE SEQUENCE</scope>
    <source>
        <strain evidence="2">1258/02</strain>
    </source>
</reference>
<dbReference type="EMBL" id="CP091507">
    <property type="protein sequence ID" value="UOO80060.1"/>
    <property type="molecule type" value="Genomic_DNA"/>
</dbReference>
<feature type="transmembrane region" description="Helical" evidence="1">
    <location>
        <begin position="12"/>
        <end position="38"/>
    </location>
</feature>
<accession>A0AAE9GU73</accession>